<keyword evidence="2" id="KW-1185">Reference proteome</keyword>
<dbReference type="AlphaFoldDB" id="A0A392U8L2"/>
<accession>A0A392U8L2</accession>
<sequence length="47" mass="5227">VYKFTGQEEKLPWLEKVAHLRSPLVPPVAPTIAPDPVPTSFRSLKDA</sequence>
<evidence type="ECO:0000313" key="2">
    <source>
        <dbReference type="Proteomes" id="UP000265520"/>
    </source>
</evidence>
<protein>
    <submittedName>
        <fullName evidence="1">Uncharacterized protein</fullName>
    </submittedName>
</protein>
<organism evidence="1 2">
    <name type="scientific">Trifolium medium</name>
    <dbReference type="NCBI Taxonomy" id="97028"/>
    <lineage>
        <taxon>Eukaryota</taxon>
        <taxon>Viridiplantae</taxon>
        <taxon>Streptophyta</taxon>
        <taxon>Embryophyta</taxon>
        <taxon>Tracheophyta</taxon>
        <taxon>Spermatophyta</taxon>
        <taxon>Magnoliopsida</taxon>
        <taxon>eudicotyledons</taxon>
        <taxon>Gunneridae</taxon>
        <taxon>Pentapetalae</taxon>
        <taxon>rosids</taxon>
        <taxon>fabids</taxon>
        <taxon>Fabales</taxon>
        <taxon>Fabaceae</taxon>
        <taxon>Papilionoideae</taxon>
        <taxon>50 kb inversion clade</taxon>
        <taxon>NPAAA clade</taxon>
        <taxon>Hologalegina</taxon>
        <taxon>IRL clade</taxon>
        <taxon>Trifolieae</taxon>
        <taxon>Trifolium</taxon>
    </lineage>
</organism>
<feature type="non-terminal residue" evidence="1">
    <location>
        <position position="1"/>
    </location>
</feature>
<dbReference type="EMBL" id="LXQA010749916">
    <property type="protein sequence ID" value="MCI69134.1"/>
    <property type="molecule type" value="Genomic_DNA"/>
</dbReference>
<evidence type="ECO:0000313" key="1">
    <source>
        <dbReference type="EMBL" id="MCI69134.1"/>
    </source>
</evidence>
<comment type="caution">
    <text evidence="1">The sequence shown here is derived from an EMBL/GenBank/DDBJ whole genome shotgun (WGS) entry which is preliminary data.</text>
</comment>
<reference evidence="1 2" key="1">
    <citation type="journal article" date="2018" name="Front. Plant Sci.">
        <title>Red Clover (Trifolium pratense) and Zigzag Clover (T. medium) - A Picture of Genomic Similarities and Differences.</title>
        <authorList>
            <person name="Dluhosova J."/>
            <person name="Istvanek J."/>
            <person name="Nedelnik J."/>
            <person name="Repkova J."/>
        </authorList>
    </citation>
    <scope>NUCLEOTIDE SEQUENCE [LARGE SCALE GENOMIC DNA]</scope>
    <source>
        <strain evidence="2">cv. 10/8</strain>
        <tissue evidence="1">Leaf</tissue>
    </source>
</reference>
<name>A0A392U8L2_9FABA</name>
<proteinExistence type="predicted"/>
<dbReference type="Proteomes" id="UP000265520">
    <property type="component" value="Unassembled WGS sequence"/>
</dbReference>